<protein>
    <submittedName>
        <fullName evidence="2">Uncharacterized protein</fullName>
    </submittedName>
</protein>
<evidence type="ECO:0000313" key="3">
    <source>
        <dbReference type="Proteomes" id="UP001281761"/>
    </source>
</evidence>
<proteinExistence type="predicted"/>
<name>A0ABQ9YIH4_9EUKA</name>
<evidence type="ECO:0000256" key="1">
    <source>
        <dbReference type="SAM" id="SignalP"/>
    </source>
</evidence>
<keyword evidence="1" id="KW-0732">Signal</keyword>
<accession>A0ABQ9YIH4</accession>
<feature type="signal peptide" evidence="1">
    <location>
        <begin position="1"/>
        <end position="17"/>
    </location>
</feature>
<evidence type="ECO:0000313" key="2">
    <source>
        <dbReference type="EMBL" id="KAK2963456.1"/>
    </source>
</evidence>
<keyword evidence="3" id="KW-1185">Reference proteome</keyword>
<dbReference type="EMBL" id="JARBJD010000006">
    <property type="protein sequence ID" value="KAK2963456.1"/>
    <property type="molecule type" value="Genomic_DNA"/>
</dbReference>
<organism evidence="2 3">
    <name type="scientific">Blattamonas nauphoetae</name>
    <dbReference type="NCBI Taxonomy" id="2049346"/>
    <lineage>
        <taxon>Eukaryota</taxon>
        <taxon>Metamonada</taxon>
        <taxon>Preaxostyla</taxon>
        <taxon>Oxymonadida</taxon>
        <taxon>Blattamonas</taxon>
    </lineage>
</organism>
<reference evidence="2 3" key="1">
    <citation type="journal article" date="2022" name="bioRxiv">
        <title>Genomics of Preaxostyla Flagellates Illuminates Evolutionary Transitions and the Path Towards Mitochondrial Loss.</title>
        <authorList>
            <person name="Novak L.V.F."/>
            <person name="Treitli S.C."/>
            <person name="Pyrih J."/>
            <person name="Halakuc P."/>
            <person name="Pipaliya S.V."/>
            <person name="Vacek V."/>
            <person name="Brzon O."/>
            <person name="Soukal P."/>
            <person name="Eme L."/>
            <person name="Dacks J.B."/>
            <person name="Karnkowska A."/>
            <person name="Elias M."/>
            <person name="Hampl V."/>
        </authorList>
    </citation>
    <scope>NUCLEOTIDE SEQUENCE [LARGE SCALE GENOMIC DNA]</scope>
    <source>
        <strain evidence="2">NAU3</strain>
        <tissue evidence="2">Gut</tissue>
    </source>
</reference>
<sequence>MIALFLFSFQFILETEIIPLSVEIRDVILDLTVSLTNGQRILEEECEMEDISDGPVQPSLPFPPLFHLTNIVYDCFGRVWLLAAELVKLSDTPMGPILQKTIFDDPTLLTKCLFSLTISTNHLYDQQKVLIFLGCLSCNARYRVKMMEEQWVSQVIDIFTTLPPNCGRFNWSNLSFFLSNMMSVGYSSSDVEQARLYKLGKDSVFIPARETLMKMLHFDQTLMRTDQEPNDNLSWNLSCLFKSTFWYRNTEDVDDEFIQQQAAWEVESFASLMSMSDMVERAETLKYRYKLWMRTMKPRWIRRRLILTTLGWEDALEVRLSEFQTPLWPNAKWKTAKIIISSGANFRPISAFHRLPIIELI</sequence>
<feature type="chain" id="PRO_5046502879" evidence="1">
    <location>
        <begin position="18"/>
        <end position="361"/>
    </location>
</feature>
<comment type="caution">
    <text evidence="2">The sequence shown here is derived from an EMBL/GenBank/DDBJ whole genome shotgun (WGS) entry which is preliminary data.</text>
</comment>
<dbReference type="Proteomes" id="UP001281761">
    <property type="component" value="Unassembled WGS sequence"/>
</dbReference>
<gene>
    <name evidence="2" type="ORF">BLNAU_1498</name>
</gene>